<dbReference type="RefSeq" id="WP_272775632.1">
    <property type="nucleotide sequence ID" value="NZ_JAQQLI010000003.1"/>
</dbReference>
<dbReference type="Proteomes" id="UP001165652">
    <property type="component" value="Unassembled WGS sequence"/>
</dbReference>
<keyword evidence="2" id="KW-1185">Reference proteome</keyword>
<reference evidence="1" key="1">
    <citation type="journal article" date="2023" name="Microbiol Resour">
        <title>Genome Sequences of Rhodoplanes serenus and Two Thermotolerant Strains, Rhodoplanes tepidamans and 'Rhodoplanes cryptolactis,' Further Refine the Genus.</title>
        <authorList>
            <person name="Rayyan A.A."/>
            <person name="Kyndt J.A."/>
        </authorList>
    </citation>
    <scope>NUCLEOTIDE SEQUENCE</scope>
    <source>
        <strain evidence="1">DSM 9987</strain>
    </source>
</reference>
<name>A0ABT5J563_RHOTP</name>
<organism evidence="1 2">
    <name type="scientific">Rhodoplanes tepidamans</name>
    <name type="common">Rhodoplanes cryptolactis</name>
    <dbReference type="NCBI Taxonomy" id="200616"/>
    <lineage>
        <taxon>Bacteria</taxon>
        <taxon>Pseudomonadati</taxon>
        <taxon>Pseudomonadota</taxon>
        <taxon>Alphaproteobacteria</taxon>
        <taxon>Hyphomicrobiales</taxon>
        <taxon>Nitrobacteraceae</taxon>
        <taxon>Rhodoplanes</taxon>
    </lineage>
</organism>
<comment type="caution">
    <text evidence="1">The sequence shown here is derived from an EMBL/GenBank/DDBJ whole genome shotgun (WGS) entry which is preliminary data.</text>
</comment>
<gene>
    <name evidence="1" type="ORF">PQJ73_03740</name>
</gene>
<proteinExistence type="predicted"/>
<evidence type="ECO:0000313" key="2">
    <source>
        <dbReference type="Proteomes" id="UP001165652"/>
    </source>
</evidence>
<sequence>MPDLVRVVRDYAREHYFTTSWDLVADVWTDDEIAEAIRGARTRRGAIAKAWGRLQHIDRRRPAWERPRRPVSLFQFLAGRGGLRPDGDIRYILDGIPLVPGRGALIRSSGMTLDRAREAAAEAGYLRDPAWDRGVSRSSINELLAAIHDEAHGRKRYPIGEEPPEWSEPDHEFVADCPF</sequence>
<accession>A0ABT5J563</accession>
<dbReference type="EMBL" id="JAQQLI010000003">
    <property type="protein sequence ID" value="MDC7784786.1"/>
    <property type="molecule type" value="Genomic_DNA"/>
</dbReference>
<evidence type="ECO:0000313" key="1">
    <source>
        <dbReference type="EMBL" id="MDC7784786.1"/>
    </source>
</evidence>
<protein>
    <submittedName>
        <fullName evidence="1">Uncharacterized protein</fullName>
    </submittedName>
</protein>
<reference evidence="1" key="2">
    <citation type="submission" date="2023-02" db="EMBL/GenBank/DDBJ databases">
        <authorList>
            <person name="Rayyan A."/>
            <person name="Meyer T."/>
            <person name="Kyndt J.A."/>
        </authorList>
    </citation>
    <scope>NUCLEOTIDE SEQUENCE</scope>
    <source>
        <strain evidence="1">DSM 9987</strain>
    </source>
</reference>